<dbReference type="GO" id="GO:0005634">
    <property type="term" value="C:nucleus"/>
    <property type="evidence" value="ECO:0007669"/>
    <property type="project" value="TreeGrafter"/>
</dbReference>
<evidence type="ECO:0000256" key="4">
    <source>
        <dbReference type="PIRNR" id="PIRNR010044"/>
    </source>
</evidence>
<dbReference type="Gene3D" id="3.40.50.10900">
    <property type="entry name" value="PAC-like subunit"/>
    <property type="match status" value="1"/>
</dbReference>
<name>A0A1I8P9J5_STOCA</name>
<dbReference type="EnsemblMetazoa" id="SCAU006006-RA">
    <property type="protein sequence ID" value="SCAU006006-PA"/>
    <property type="gene ID" value="SCAU006006"/>
</dbReference>
<evidence type="ECO:0000313" key="5">
    <source>
        <dbReference type="EnsemblMetazoa" id="SCAU006006-PA"/>
    </source>
</evidence>
<dbReference type="InterPro" id="IPR016562">
    <property type="entry name" value="Proteasome_assmbl_chp_2_euk"/>
</dbReference>
<evidence type="ECO:0000256" key="3">
    <source>
        <dbReference type="ARBA" id="ARBA00025745"/>
    </source>
</evidence>
<dbReference type="KEGG" id="scac:106093362"/>
<accession>A0A1I8P9J5</accession>
<dbReference type="PANTHER" id="PTHR12970:SF1">
    <property type="entry name" value="PROTEASOME ASSEMBLY CHAPERONE 2"/>
    <property type="match status" value="1"/>
</dbReference>
<organism evidence="5 6">
    <name type="scientific">Stomoxys calcitrans</name>
    <name type="common">Stable fly</name>
    <name type="synonym">Conops calcitrans</name>
    <dbReference type="NCBI Taxonomy" id="35570"/>
    <lineage>
        <taxon>Eukaryota</taxon>
        <taxon>Metazoa</taxon>
        <taxon>Ecdysozoa</taxon>
        <taxon>Arthropoda</taxon>
        <taxon>Hexapoda</taxon>
        <taxon>Insecta</taxon>
        <taxon>Pterygota</taxon>
        <taxon>Neoptera</taxon>
        <taxon>Endopterygota</taxon>
        <taxon>Diptera</taxon>
        <taxon>Brachycera</taxon>
        <taxon>Muscomorpha</taxon>
        <taxon>Muscoidea</taxon>
        <taxon>Muscidae</taxon>
        <taxon>Stomoxys</taxon>
    </lineage>
</organism>
<comment type="function">
    <text evidence="4">Chaperone protein which promotes assembly of the 20S proteasome as part of a heterodimer with PSMG1.</text>
</comment>
<comment type="similarity">
    <text evidence="3 4">Belongs to the PSMG2 family.</text>
</comment>
<dbReference type="PIRSF" id="PIRSF010044">
    <property type="entry name" value="UCP010044"/>
    <property type="match status" value="1"/>
</dbReference>
<evidence type="ECO:0000313" key="6">
    <source>
        <dbReference type="Proteomes" id="UP000095300"/>
    </source>
</evidence>
<reference evidence="5" key="1">
    <citation type="submission" date="2020-05" db="UniProtKB">
        <authorList>
            <consortium name="EnsemblMetazoa"/>
        </authorList>
    </citation>
    <scope>IDENTIFICATION</scope>
    <source>
        <strain evidence="5">USDA</strain>
    </source>
</reference>
<sequence>MLLQLVNNVAEKDFNGYTVIVPSVCIGNAAQLACDLLISSKGLKRVGSIAHPALIPIYGPSAFELDDQQKSAACELYSCPASRILVFQFRSPFISRHVSSLHKDLGEFLKKFASKVIVLSGSLGFEKRIIDSCPYEYKASDSFKDQHADKLKRMKWNEFQGETIFGGGNALQLYQVLDEQKVPTMILFRYLLEGDNSTDAGLILNELSELCEGFLGLKTDDGGMQLKVPISWKLLFGNDIPELIF</sequence>
<protein>
    <recommendedName>
        <fullName evidence="1 4">Proteasome assembly chaperone 2</fullName>
    </recommendedName>
</protein>
<dbReference type="InterPro" id="IPR019151">
    <property type="entry name" value="Proteasome_assmbl_chaperone_2"/>
</dbReference>
<dbReference type="VEuPathDB" id="VectorBase:SCAU006006"/>
<evidence type="ECO:0000256" key="1">
    <source>
        <dbReference type="ARBA" id="ARBA00019186"/>
    </source>
</evidence>
<dbReference type="STRING" id="35570.A0A1I8P9J5"/>
<proteinExistence type="inferred from homology"/>
<gene>
    <name evidence="5" type="primary">106093362</name>
</gene>
<evidence type="ECO:0000256" key="2">
    <source>
        <dbReference type="ARBA" id="ARBA00023186"/>
    </source>
</evidence>
<keyword evidence="2 4" id="KW-0143">Chaperone</keyword>
<dbReference type="Proteomes" id="UP000095300">
    <property type="component" value="Unassembled WGS sequence"/>
</dbReference>
<dbReference type="GO" id="GO:0005829">
    <property type="term" value="C:cytosol"/>
    <property type="evidence" value="ECO:0007669"/>
    <property type="project" value="TreeGrafter"/>
</dbReference>
<dbReference type="Pfam" id="PF09754">
    <property type="entry name" value="PAC2"/>
    <property type="match status" value="1"/>
</dbReference>
<comment type="subunit">
    <text evidence="4">Forms a heterodimer with PSMG1.</text>
</comment>
<dbReference type="AlphaFoldDB" id="A0A1I8P9J5"/>
<dbReference type="GO" id="GO:0043248">
    <property type="term" value="P:proteasome assembly"/>
    <property type="evidence" value="ECO:0007669"/>
    <property type="project" value="TreeGrafter"/>
</dbReference>
<dbReference type="PANTHER" id="PTHR12970">
    <property type="entry name" value="PROTEASOME ASSEMBLY CHAPERONE 2"/>
    <property type="match status" value="1"/>
</dbReference>
<keyword evidence="6" id="KW-1185">Reference proteome</keyword>
<dbReference type="OrthoDB" id="10260712at2759"/>
<dbReference type="InterPro" id="IPR038389">
    <property type="entry name" value="PSMG2_sf"/>
</dbReference>